<dbReference type="InterPro" id="IPR011010">
    <property type="entry name" value="DNA_brk_join_enz"/>
</dbReference>
<comment type="caution">
    <text evidence="8">The sequence shown here is derived from an EMBL/GenBank/DDBJ whole genome shotgun (WGS) entry which is preliminary data.</text>
</comment>
<name>A0AAE3NR23_9RHOB</name>
<protein>
    <submittedName>
        <fullName evidence="8">Integrase arm-type DNA-binding domain-containing protein</fullName>
    </submittedName>
</protein>
<evidence type="ECO:0000259" key="6">
    <source>
        <dbReference type="PROSITE" id="PS51898"/>
    </source>
</evidence>
<keyword evidence="4" id="KW-0233">DNA recombination</keyword>
<dbReference type="CDD" id="cd00801">
    <property type="entry name" value="INT_P4_C"/>
    <property type="match status" value="1"/>
</dbReference>
<dbReference type="InterPro" id="IPR025166">
    <property type="entry name" value="Integrase_DNA_bind_dom"/>
</dbReference>
<dbReference type="AlphaFoldDB" id="A0AAE3NR23"/>
<dbReference type="InterPro" id="IPR050808">
    <property type="entry name" value="Phage_Integrase"/>
</dbReference>
<dbReference type="InterPro" id="IPR013762">
    <property type="entry name" value="Integrase-like_cat_sf"/>
</dbReference>
<dbReference type="SUPFAM" id="SSF56349">
    <property type="entry name" value="DNA breaking-rejoining enzymes"/>
    <property type="match status" value="1"/>
</dbReference>
<dbReference type="Gene3D" id="1.10.443.10">
    <property type="entry name" value="Intergrase catalytic core"/>
    <property type="match status" value="1"/>
</dbReference>
<dbReference type="Gene3D" id="3.30.160.390">
    <property type="entry name" value="Integrase, DNA-binding domain"/>
    <property type="match status" value="1"/>
</dbReference>
<dbReference type="Pfam" id="PF13356">
    <property type="entry name" value="Arm-DNA-bind_3"/>
    <property type="match status" value="1"/>
</dbReference>
<dbReference type="InterPro" id="IPR002104">
    <property type="entry name" value="Integrase_catalytic"/>
</dbReference>
<evidence type="ECO:0000256" key="5">
    <source>
        <dbReference type="PROSITE-ProRule" id="PRU01248"/>
    </source>
</evidence>
<dbReference type="Pfam" id="PF22022">
    <property type="entry name" value="Phage_int_M"/>
    <property type="match status" value="1"/>
</dbReference>
<sequence length="397" mass="43876">MPRLTVRKVDALREPGMYGDGDGLYLRVGPFGAKSWILRTRINGRLTAGGKPLRWEGGLGSVSLVSLAEAREAARELRKIARAGGDPGAHRNREALTFEQAARRVHSSLAPTWRNPKHSQTWLSSIENYALPEFGRKPIQDVTTADVHAALAPIWTEKHETAKRLKQRISSVFDWAKGAGHFEGENPVNGLKKALPPVKHKAKNMAALPWREVPGFFSALKERDSISALALQFIILTAGRSGEVRGARWSEIEGDIWTVPGERMKRGEVHRVPLSAAALEVLESARGLDPDFIFPSPSRGKSGQARPLSDMAFKPTLIRMGFERISVHGMRSAFRDWASESAHAEREVAEAALSHAVGNAVERAYARSDLFERRRALMEAWGSFCCGRDIKVVELVS</sequence>
<dbReference type="GO" id="GO:0015074">
    <property type="term" value="P:DNA integration"/>
    <property type="evidence" value="ECO:0007669"/>
    <property type="project" value="UniProtKB-KW"/>
</dbReference>
<accession>A0AAE3NR23</accession>
<gene>
    <name evidence="8" type="ORF">P1J78_18265</name>
</gene>
<reference evidence="8" key="1">
    <citation type="submission" date="2023-03" db="EMBL/GenBank/DDBJ databases">
        <title>Multiphase analysis and comparison of six strains from genera Psychromarinibacter, Lutimaribacter, and Maritimibacter, including a novel species: Psychromarinibacter sediminicola sp. nov.</title>
        <authorList>
            <person name="Wang Y.-H."/>
            <person name="Ye M.-Q."/>
            <person name="Du Z.-J."/>
        </authorList>
    </citation>
    <scope>NUCLEOTIDE SEQUENCE</scope>
    <source>
        <strain evidence="8">C21-152</strain>
    </source>
</reference>
<keyword evidence="2" id="KW-0229">DNA integration</keyword>
<dbReference type="InterPro" id="IPR010998">
    <property type="entry name" value="Integrase_recombinase_N"/>
</dbReference>
<dbReference type="InterPro" id="IPR038488">
    <property type="entry name" value="Integrase_DNA-bd_sf"/>
</dbReference>
<dbReference type="EMBL" id="JARGYC010000058">
    <property type="protein sequence ID" value="MDF0602688.1"/>
    <property type="molecule type" value="Genomic_DNA"/>
</dbReference>
<evidence type="ECO:0000259" key="7">
    <source>
        <dbReference type="PROSITE" id="PS51900"/>
    </source>
</evidence>
<evidence type="ECO:0000256" key="4">
    <source>
        <dbReference type="ARBA" id="ARBA00023172"/>
    </source>
</evidence>
<dbReference type="InterPro" id="IPR044068">
    <property type="entry name" value="CB"/>
</dbReference>
<evidence type="ECO:0000256" key="2">
    <source>
        <dbReference type="ARBA" id="ARBA00022908"/>
    </source>
</evidence>
<organism evidence="8 9">
    <name type="scientific">Psychromarinibacter sediminicola</name>
    <dbReference type="NCBI Taxonomy" id="3033385"/>
    <lineage>
        <taxon>Bacteria</taxon>
        <taxon>Pseudomonadati</taxon>
        <taxon>Pseudomonadota</taxon>
        <taxon>Alphaproteobacteria</taxon>
        <taxon>Rhodobacterales</taxon>
        <taxon>Paracoccaceae</taxon>
        <taxon>Psychromarinibacter</taxon>
    </lineage>
</organism>
<dbReference type="PANTHER" id="PTHR30629">
    <property type="entry name" value="PROPHAGE INTEGRASE"/>
    <property type="match status" value="1"/>
</dbReference>
<evidence type="ECO:0000313" key="9">
    <source>
        <dbReference type="Proteomes" id="UP001220964"/>
    </source>
</evidence>
<proteinExistence type="inferred from homology"/>
<evidence type="ECO:0000256" key="1">
    <source>
        <dbReference type="ARBA" id="ARBA00008857"/>
    </source>
</evidence>
<keyword evidence="3 5" id="KW-0238">DNA-binding</keyword>
<comment type="similarity">
    <text evidence="1">Belongs to the 'phage' integrase family.</text>
</comment>
<dbReference type="PROSITE" id="PS51898">
    <property type="entry name" value="TYR_RECOMBINASE"/>
    <property type="match status" value="1"/>
</dbReference>
<keyword evidence="9" id="KW-1185">Reference proteome</keyword>
<dbReference type="Proteomes" id="UP001220964">
    <property type="component" value="Unassembled WGS sequence"/>
</dbReference>
<dbReference type="GO" id="GO:0006310">
    <property type="term" value="P:DNA recombination"/>
    <property type="evidence" value="ECO:0007669"/>
    <property type="project" value="UniProtKB-KW"/>
</dbReference>
<dbReference type="Gene3D" id="1.10.150.130">
    <property type="match status" value="1"/>
</dbReference>
<feature type="domain" description="Tyr recombinase" evidence="6">
    <location>
        <begin position="203"/>
        <end position="379"/>
    </location>
</feature>
<dbReference type="InterPro" id="IPR053876">
    <property type="entry name" value="Phage_int_M"/>
</dbReference>
<dbReference type="PROSITE" id="PS51900">
    <property type="entry name" value="CB"/>
    <property type="match status" value="1"/>
</dbReference>
<dbReference type="GO" id="GO:0003677">
    <property type="term" value="F:DNA binding"/>
    <property type="evidence" value="ECO:0007669"/>
    <property type="project" value="UniProtKB-UniRule"/>
</dbReference>
<evidence type="ECO:0000256" key="3">
    <source>
        <dbReference type="ARBA" id="ARBA00023125"/>
    </source>
</evidence>
<dbReference type="PANTHER" id="PTHR30629:SF2">
    <property type="entry name" value="PROPHAGE INTEGRASE INTS-RELATED"/>
    <property type="match status" value="1"/>
</dbReference>
<feature type="domain" description="Core-binding (CB)" evidence="7">
    <location>
        <begin position="96"/>
        <end position="177"/>
    </location>
</feature>
<dbReference type="Pfam" id="PF00589">
    <property type="entry name" value="Phage_integrase"/>
    <property type="match status" value="1"/>
</dbReference>
<evidence type="ECO:0000313" key="8">
    <source>
        <dbReference type="EMBL" id="MDF0602688.1"/>
    </source>
</evidence>